<dbReference type="FunFam" id="3.40.640.10:FF:000224">
    <property type="entry name" value="Probable glycine dehydrogenase (decarboxylating) subunit 2"/>
    <property type="match status" value="1"/>
</dbReference>
<dbReference type="InterPro" id="IPR015424">
    <property type="entry name" value="PyrdxlP-dep_Trfase"/>
</dbReference>
<reference evidence="8 9" key="1">
    <citation type="submission" date="2019-03" db="EMBL/GenBank/DDBJ databases">
        <title>Genomic Encyclopedia of Type Strains, Phase IV (KMG-IV): sequencing the most valuable type-strain genomes for metagenomic binning, comparative biology and taxonomic classification.</title>
        <authorList>
            <person name="Goeker M."/>
        </authorList>
    </citation>
    <scope>NUCLEOTIDE SEQUENCE [LARGE SCALE GENOMIC DNA]</scope>
    <source>
        <strain evidence="8 9">DSM 9035</strain>
    </source>
</reference>
<dbReference type="PANTHER" id="PTHR11773:SF1">
    <property type="entry name" value="GLYCINE DEHYDROGENASE (DECARBOXYLATING), MITOCHONDRIAL"/>
    <property type="match status" value="1"/>
</dbReference>
<evidence type="ECO:0000256" key="5">
    <source>
        <dbReference type="ARBA" id="ARBA00049026"/>
    </source>
</evidence>
<comment type="catalytic activity">
    <reaction evidence="5">
        <text>N(6)-[(R)-lipoyl]-L-lysyl-[glycine-cleavage complex H protein] + glycine + H(+) = N(6)-[(R)-S(8)-aminomethyldihydrolipoyl]-L-lysyl-[glycine-cleavage complex H protein] + CO2</text>
        <dbReference type="Rhea" id="RHEA:24304"/>
        <dbReference type="Rhea" id="RHEA-COMP:10494"/>
        <dbReference type="Rhea" id="RHEA-COMP:10495"/>
        <dbReference type="ChEBI" id="CHEBI:15378"/>
        <dbReference type="ChEBI" id="CHEBI:16526"/>
        <dbReference type="ChEBI" id="CHEBI:57305"/>
        <dbReference type="ChEBI" id="CHEBI:83099"/>
        <dbReference type="ChEBI" id="CHEBI:83143"/>
        <dbReference type="EC" id="1.4.4.2"/>
    </reaction>
</comment>
<dbReference type="PANTHER" id="PTHR11773">
    <property type="entry name" value="GLYCINE DEHYDROGENASE, DECARBOXYLATING"/>
    <property type="match status" value="1"/>
</dbReference>
<dbReference type="EMBL" id="SMAI01000003">
    <property type="protein sequence ID" value="TCT06013.1"/>
    <property type="molecule type" value="Genomic_DNA"/>
</dbReference>
<keyword evidence="4" id="KW-0560">Oxidoreductase</keyword>
<dbReference type="RefSeq" id="WP_132030542.1">
    <property type="nucleotide sequence ID" value="NZ_SMAI01000003.1"/>
</dbReference>
<dbReference type="GO" id="GO:0005829">
    <property type="term" value="C:cytosol"/>
    <property type="evidence" value="ECO:0007669"/>
    <property type="project" value="TreeGrafter"/>
</dbReference>
<evidence type="ECO:0000256" key="1">
    <source>
        <dbReference type="ARBA" id="ARBA00003788"/>
    </source>
</evidence>
<keyword evidence="9" id="KW-1185">Reference proteome</keyword>
<evidence type="ECO:0000256" key="3">
    <source>
        <dbReference type="ARBA" id="ARBA00022898"/>
    </source>
</evidence>
<dbReference type="Pfam" id="PF21478">
    <property type="entry name" value="GcvP2_C"/>
    <property type="match status" value="1"/>
</dbReference>
<dbReference type="AlphaFoldDB" id="A0A4R3LZX8"/>
<dbReference type="InterPro" id="IPR015421">
    <property type="entry name" value="PyrdxlP-dep_Trfase_major"/>
</dbReference>
<evidence type="ECO:0000259" key="6">
    <source>
        <dbReference type="Pfam" id="PF00266"/>
    </source>
</evidence>
<dbReference type="GO" id="GO:0019464">
    <property type="term" value="P:glycine decarboxylation via glycine cleavage system"/>
    <property type="evidence" value="ECO:0007669"/>
    <property type="project" value="TreeGrafter"/>
</dbReference>
<dbReference type="InterPro" id="IPR000192">
    <property type="entry name" value="Aminotrans_V_dom"/>
</dbReference>
<dbReference type="InterPro" id="IPR020581">
    <property type="entry name" value="GDC_P"/>
</dbReference>
<evidence type="ECO:0000256" key="2">
    <source>
        <dbReference type="ARBA" id="ARBA00012134"/>
    </source>
</evidence>
<dbReference type="Proteomes" id="UP000294664">
    <property type="component" value="Unassembled WGS sequence"/>
</dbReference>
<dbReference type="NCBIfam" id="NF003346">
    <property type="entry name" value="PRK04366.1"/>
    <property type="match status" value="1"/>
</dbReference>
<dbReference type="Pfam" id="PF00266">
    <property type="entry name" value="Aminotran_5"/>
    <property type="match status" value="1"/>
</dbReference>
<name>A0A4R3LZX8_9HYPH</name>
<dbReference type="GO" id="GO:0016594">
    <property type="term" value="F:glycine binding"/>
    <property type="evidence" value="ECO:0007669"/>
    <property type="project" value="TreeGrafter"/>
</dbReference>
<feature type="domain" description="Glycine dehydrogenase C-terminal" evidence="7">
    <location>
        <begin position="377"/>
        <end position="473"/>
    </location>
</feature>
<evidence type="ECO:0000313" key="9">
    <source>
        <dbReference type="Proteomes" id="UP000294664"/>
    </source>
</evidence>
<dbReference type="Gene3D" id="6.20.440.10">
    <property type="match status" value="1"/>
</dbReference>
<dbReference type="InterPro" id="IPR049316">
    <property type="entry name" value="GDC-P_C"/>
</dbReference>
<evidence type="ECO:0000256" key="4">
    <source>
        <dbReference type="ARBA" id="ARBA00023002"/>
    </source>
</evidence>
<evidence type="ECO:0000259" key="7">
    <source>
        <dbReference type="Pfam" id="PF21478"/>
    </source>
</evidence>
<accession>A0A4R3LZX8</accession>
<evidence type="ECO:0000313" key="8">
    <source>
        <dbReference type="EMBL" id="TCT06013.1"/>
    </source>
</evidence>
<dbReference type="GO" id="GO:0004375">
    <property type="term" value="F:glycine dehydrogenase (decarboxylating) activity"/>
    <property type="evidence" value="ECO:0007669"/>
    <property type="project" value="UniProtKB-EC"/>
</dbReference>
<dbReference type="EC" id="1.4.4.2" evidence="2"/>
<dbReference type="InterPro" id="IPR015422">
    <property type="entry name" value="PyrdxlP-dep_Trfase_small"/>
</dbReference>
<dbReference type="GO" id="GO:0005960">
    <property type="term" value="C:glycine cleavage complex"/>
    <property type="evidence" value="ECO:0007669"/>
    <property type="project" value="TreeGrafter"/>
</dbReference>
<comment type="function">
    <text evidence="1">The glycine cleavage system catalyzes the degradation of glycine. The P protein binds the alpha-amino group of glycine through its pyridoxal phosphate cofactor; CO(2) is released and the remaining methylamine moiety is then transferred to the lipoamide cofactor of the H protein.</text>
</comment>
<dbReference type="SUPFAM" id="SSF53383">
    <property type="entry name" value="PLP-dependent transferases"/>
    <property type="match status" value="1"/>
</dbReference>
<dbReference type="GO" id="GO:0030170">
    <property type="term" value="F:pyridoxal phosphate binding"/>
    <property type="evidence" value="ECO:0007669"/>
    <property type="project" value="TreeGrafter"/>
</dbReference>
<organism evidence="8 9">
    <name type="scientific">Aquabacter spiritensis</name>
    <dbReference type="NCBI Taxonomy" id="933073"/>
    <lineage>
        <taxon>Bacteria</taxon>
        <taxon>Pseudomonadati</taxon>
        <taxon>Pseudomonadota</taxon>
        <taxon>Alphaproteobacteria</taxon>
        <taxon>Hyphomicrobiales</taxon>
        <taxon>Xanthobacteraceae</taxon>
        <taxon>Aquabacter</taxon>
    </lineage>
</organism>
<feature type="domain" description="Aminotransferase class V" evidence="6">
    <location>
        <begin position="182"/>
        <end position="300"/>
    </location>
</feature>
<proteinExistence type="predicted"/>
<keyword evidence="3" id="KW-0663">Pyridoxal phosphate</keyword>
<dbReference type="Gene3D" id="3.40.640.10">
    <property type="entry name" value="Type I PLP-dependent aspartate aminotransferase-like (Major domain)"/>
    <property type="match status" value="1"/>
</dbReference>
<comment type="caution">
    <text evidence="8">The sequence shown here is derived from an EMBL/GenBank/DDBJ whole genome shotgun (WGS) entry which is preliminary data.</text>
</comment>
<protein>
    <recommendedName>
        <fullName evidence="2">glycine dehydrogenase (aminomethyl-transferring)</fullName>
        <ecNumber evidence="2">1.4.4.2</ecNumber>
    </recommendedName>
</protein>
<sequence>MNREGRGATAPGAISNSAPATFTGNRALDLEEGLLFEIGRTEVTGVDLDEPDAFALRLGGLERTAPLGLPGLSEPEAMRHYVRLSRMNYGIDSGLFPLGSCTMKHNPRLNERMARLSGFADLHPLQPVSTVQGALGLIDELCRWLLELTGMAAVAFTPKAGAHGELCGMMAIKAALAARGDARSVVLVPESAHGTNPATAALLGYEVRSIPARADGTVDPESVKAALSPEVAALMLTNPNTCGLFERNVVEIAAAVHEAGAYFYADGANFNAILGKVRIGDLGVDAMHINLHKTFSTPHGGGGPGAGPVVLSPALAPFAPLPAVVADADGLRLVETTDAPETAQALGRMCAFHGQMGMFVRALSWMLSHGADGMRQASEDAVLSANYIRASLMDLMSAPFATRPAMHEALFDDAWLEGTGLTTLDVAKALIDEGYHPMTVYFPLVVHGAMLIEPTESESKASLDLFIAALRDLALAAKAGDMARFQGAPYYAPRRRLDETRAARAPVLRWTAPAPVPRAAE</sequence>
<gene>
    <name evidence="8" type="ORF">EDC64_103115</name>
</gene>
<dbReference type="Gene3D" id="3.90.1150.10">
    <property type="entry name" value="Aspartate Aminotransferase, domain 1"/>
    <property type="match status" value="1"/>
</dbReference>
<dbReference type="OrthoDB" id="9801272at2"/>